<evidence type="ECO:0000259" key="8">
    <source>
        <dbReference type="Pfam" id="PF04083"/>
    </source>
</evidence>
<feature type="domain" description="Partial AB-hydrolase lipase" evidence="8">
    <location>
        <begin position="1"/>
        <end position="55"/>
    </location>
</feature>
<feature type="active site" description="Charge relay system" evidence="7">
    <location>
        <position position="326"/>
    </location>
</feature>
<comment type="similarity">
    <text evidence="1">Belongs to the AB hydrolase superfamily. Lipase family.</text>
</comment>
<protein>
    <recommendedName>
        <fullName evidence="8">Partial AB-hydrolase lipase domain-containing protein</fullName>
    </recommendedName>
</protein>
<reference evidence="9" key="2">
    <citation type="submission" date="2021-08" db="EMBL/GenBank/DDBJ databases">
        <authorList>
            <person name="Eriksson T."/>
        </authorList>
    </citation>
    <scope>NUCLEOTIDE SEQUENCE</scope>
    <source>
        <strain evidence="9">Stoneville</strain>
        <tissue evidence="9">Whole head</tissue>
    </source>
</reference>
<sequence length="356" mass="41030">MAERNGYETKEHTVVSEDGYILKLFRVTSSQKGNSGKKQPVYLEHGILLDSDIWTFIGHRSLAYSLADDGYDVWLGNQRGNPYSRGHKTLKYTDGKYWDFNLDTAMTNDIRPVLKYIADETGMGGSIIYAGHSKGNTLMFMYASEYPEEAESLLKGIFALSPIAYMEPQLHIKLGYTVLPTLGKYLKAFGIKSVFLHPKIVQRFLLFICPNFPHICEFIVYLASGKPAQFKPDDLLNFFGHFPVTTGKFRKFDYGRRKNAKVYGQNEPPEYDLGKIKVPAYLLYGKNDIYTSEKAIKRIYDELGSEKKILLKIPEDNDEEKYQFNHNDFFYARNITTFLYTVMRKFMQDDLQPNGE</sequence>
<dbReference type="GO" id="GO:0016788">
    <property type="term" value="F:hydrolase activity, acting on ester bonds"/>
    <property type="evidence" value="ECO:0007669"/>
    <property type="project" value="InterPro"/>
</dbReference>
<organism evidence="9 10">
    <name type="scientific">Tenebrio molitor</name>
    <name type="common">Yellow mealworm beetle</name>
    <dbReference type="NCBI Taxonomy" id="7067"/>
    <lineage>
        <taxon>Eukaryota</taxon>
        <taxon>Metazoa</taxon>
        <taxon>Ecdysozoa</taxon>
        <taxon>Arthropoda</taxon>
        <taxon>Hexapoda</taxon>
        <taxon>Insecta</taxon>
        <taxon>Pterygota</taxon>
        <taxon>Neoptera</taxon>
        <taxon>Endopterygota</taxon>
        <taxon>Coleoptera</taxon>
        <taxon>Polyphaga</taxon>
        <taxon>Cucujiformia</taxon>
        <taxon>Tenebrionidae</taxon>
        <taxon>Tenebrio</taxon>
    </lineage>
</organism>
<keyword evidence="2" id="KW-0732">Signal</keyword>
<dbReference type="PIRSF" id="PIRSF000862">
    <property type="entry name" value="Steryl_ester_lip"/>
    <property type="match status" value="1"/>
</dbReference>
<evidence type="ECO:0000256" key="7">
    <source>
        <dbReference type="PIRSR" id="PIRSR000862-1"/>
    </source>
</evidence>
<dbReference type="Gene3D" id="3.40.50.1820">
    <property type="entry name" value="alpha/beta hydrolase"/>
    <property type="match status" value="1"/>
</dbReference>
<evidence type="ECO:0000313" key="9">
    <source>
        <dbReference type="EMBL" id="KAH0808387.1"/>
    </source>
</evidence>
<keyword evidence="5" id="KW-0443">Lipid metabolism</keyword>
<dbReference type="PANTHER" id="PTHR11005">
    <property type="entry name" value="LYSOSOMAL ACID LIPASE-RELATED"/>
    <property type="match status" value="1"/>
</dbReference>
<evidence type="ECO:0000313" key="10">
    <source>
        <dbReference type="Proteomes" id="UP000719412"/>
    </source>
</evidence>
<evidence type="ECO:0000256" key="6">
    <source>
        <dbReference type="ARBA" id="ARBA00023180"/>
    </source>
</evidence>
<keyword evidence="10" id="KW-1185">Reference proteome</keyword>
<evidence type="ECO:0000256" key="2">
    <source>
        <dbReference type="ARBA" id="ARBA00022729"/>
    </source>
</evidence>
<comment type="caution">
    <text evidence="9">The sequence shown here is derived from an EMBL/GenBank/DDBJ whole genome shotgun (WGS) entry which is preliminary data.</text>
</comment>
<accession>A0A8J6L6M8</accession>
<evidence type="ECO:0000256" key="1">
    <source>
        <dbReference type="ARBA" id="ARBA00010701"/>
    </source>
</evidence>
<keyword evidence="4" id="KW-0442">Lipid degradation</keyword>
<keyword evidence="6" id="KW-0325">Glycoprotein</keyword>
<keyword evidence="3" id="KW-0378">Hydrolase</keyword>
<dbReference type="InterPro" id="IPR006693">
    <property type="entry name" value="AB_hydrolase_lipase"/>
</dbReference>
<dbReference type="EMBL" id="JABDTM020028796">
    <property type="protein sequence ID" value="KAH0808387.1"/>
    <property type="molecule type" value="Genomic_DNA"/>
</dbReference>
<dbReference type="InterPro" id="IPR025483">
    <property type="entry name" value="Lipase_euk"/>
</dbReference>
<feature type="active site" description="Charge relay system" evidence="7">
    <location>
        <position position="288"/>
    </location>
</feature>
<reference evidence="9" key="1">
    <citation type="journal article" date="2020" name="J Insects Food Feed">
        <title>The yellow mealworm (Tenebrio molitor) genome: a resource for the emerging insects as food and feed industry.</title>
        <authorList>
            <person name="Eriksson T."/>
            <person name="Andere A."/>
            <person name="Kelstrup H."/>
            <person name="Emery V."/>
            <person name="Picard C."/>
        </authorList>
    </citation>
    <scope>NUCLEOTIDE SEQUENCE</scope>
    <source>
        <strain evidence="9">Stoneville</strain>
        <tissue evidence="9">Whole head</tissue>
    </source>
</reference>
<gene>
    <name evidence="9" type="ORF">GEV33_014403</name>
</gene>
<feature type="active site" description="Nucleophile" evidence="7">
    <location>
        <position position="133"/>
    </location>
</feature>
<proteinExistence type="inferred from homology"/>
<dbReference type="Pfam" id="PF04083">
    <property type="entry name" value="Abhydro_lipase"/>
    <property type="match status" value="1"/>
</dbReference>
<dbReference type="FunFam" id="3.40.50.1820:FF:000057">
    <property type="entry name" value="Lipase"/>
    <property type="match status" value="1"/>
</dbReference>
<evidence type="ECO:0000256" key="3">
    <source>
        <dbReference type="ARBA" id="ARBA00022801"/>
    </source>
</evidence>
<name>A0A8J6L6M8_TENMO</name>
<dbReference type="SUPFAM" id="SSF53474">
    <property type="entry name" value="alpha/beta-Hydrolases"/>
    <property type="match status" value="1"/>
</dbReference>
<dbReference type="AlphaFoldDB" id="A0A8J6L6M8"/>
<evidence type="ECO:0000256" key="5">
    <source>
        <dbReference type="ARBA" id="ARBA00023098"/>
    </source>
</evidence>
<dbReference type="GO" id="GO:0016042">
    <property type="term" value="P:lipid catabolic process"/>
    <property type="evidence" value="ECO:0007669"/>
    <property type="project" value="UniProtKB-KW"/>
</dbReference>
<evidence type="ECO:0000256" key="4">
    <source>
        <dbReference type="ARBA" id="ARBA00022963"/>
    </source>
</evidence>
<dbReference type="Proteomes" id="UP000719412">
    <property type="component" value="Unassembled WGS sequence"/>
</dbReference>
<dbReference type="InterPro" id="IPR029058">
    <property type="entry name" value="AB_hydrolase_fold"/>
</dbReference>